<reference evidence="1 2" key="1">
    <citation type="submission" date="2018-06" db="EMBL/GenBank/DDBJ databases">
        <title>Comparative genomics of Brasilonema spp. strains.</title>
        <authorList>
            <person name="Alvarenga D.O."/>
            <person name="Fiore M.F."/>
            <person name="Varani A.M."/>
        </authorList>
    </citation>
    <scope>NUCLEOTIDE SEQUENCE [LARGE SCALE GENOMIC DNA]</scope>
    <source>
        <strain evidence="1 2">SPC951</strain>
    </source>
</reference>
<proteinExistence type="predicted"/>
<gene>
    <name evidence="1" type="ORF">DP116_09925</name>
</gene>
<dbReference type="EMBL" id="QMEB01000058">
    <property type="protein sequence ID" value="NMG19759.1"/>
    <property type="molecule type" value="Genomic_DNA"/>
</dbReference>
<keyword evidence="2" id="KW-1185">Reference proteome</keyword>
<dbReference type="SUPFAM" id="SSF47598">
    <property type="entry name" value="Ribbon-helix-helix"/>
    <property type="match status" value="1"/>
</dbReference>
<organism evidence="1 2">
    <name type="scientific">Brasilonema bromeliae SPC951</name>
    <dbReference type="NCBI Taxonomy" id="385972"/>
    <lineage>
        <taxon>Bacteria</taxon>
        <taxon>Bacillati</taxon>
        <taxon>Cyanobacteriota</taxon>
        <taxon>Cyanophyceae</taxon>
        <taxon>Nostocales</taxon>
        <taxon>Scytonemataceae</taxon>
        <taxon>Brasilonema</taxon>
        <taxon>Bromeliae group (in: Brasilonema)</taxon>
    </lineage>
</organism>
<protein>
    <submittedName>
        <fullName evidence="1">CopG family transcriptional regulator</fullName>
    </submittedName>
</protein>
<name>A0ABX1P648_9CYAN</name>
<evidence type="ECO:0000313" key="2">
    <source>
        <dbReference type="Proteomes" id="UP000718564"/>
    </source>
</evidence>
<accession>A0ABX1P648</accession>
<evidence type="ECO:0000313" key="1">
    <source>
        <dbReference type="EMBL" id="NMG19759.1"/>
    </source>
</evidence>
<dbReference type="Proteomes" id="UP000718564">
    <property type="component" value="Unassembled WGS sequence"/>
</dbReference>
<dbReference type="RefSeq" id="WP_169155025.1">
    <property type="nucleotide sequence ID" value="NZ_CAWPJE010000023.1"/>
</dbReference>
<sequence length="61" mass="6582">MNEPAAHTFPSSATLSQKSAVKEITVDLTPSEASTLEKYCNQTGKAATDVIRELIQELCLT</sequence>
<comment type="caution">
    <text evidence="1">The sequence shown here is derived from an EMBL/GenBank/DDBJ whole genome shotgun (WGS) entry which is preliminary data.</text>
</comment>
<dbReference type="InterPro" id="IPR010985">
    <property type="entry name" value="Ribbon_hlx_hlx"/>
</dbReference>